<sequence>MYSLFGPFNDTCMFLVYGGVRRSNVARDLLCPSTMFDSSDAPALFSSAVFYITSSVSIRAPPKNVWDVLLDFPSYSEWNPYIRTQVPLDEAGQPLLGRAPERGVHIRLAMHIPPTMDDSAKPSQAEEILTHVDHENLRLAWRFATPARWLMHAERWQILRGAGEQTTYETWEVFGGLLAYPISFFMKGKLQAAFDAMAEALKARAEESERIEF</sequence>
<evidence type="ECO:0000313" key="1">
    <source>
        <dbReference type="EMBL" id="KAI0057623.1"/>
    </source>
</evidence>
<keyword evidence="2" id="KW-1185">Reference proteome</keyword>
<dbReference type="EMBL" id="MU277244">
    <property type="protein sequence ID" value="KAI0057623.1"/>
    <property type="molecule type" value="Genomic_DNA"/>
</dbReference>
<name>A0ACB8SP26_9AGAM</name>
<comment type="caution">
    <text evidence="1">The sequence shown here is derived from an EMBL/GenBank/DDBJ whole genome shotgun (WGS) entry which is preliminary data.</text>
</comment>
<dbReference type="Proteomes" id="UP000814140">
    <property type="component" value="Unassembled WGS sequence"/>
</dbReference>
<reference evidence="1" key="1">
    <citation type="submission" date="2021-03" db="EMBL/GenBank/DDBJ databases">
        <authorList>
            <consortium name="DOE Joint Genome Institute"/>
            <person name="Ahrendt S."/>
            <person name="Looney B.P."/>
            <person name="Miyauchi S."/>
            <person name="Morin E."/>
            <person name="Drula E."/>
            <person name="Courty P.E."/>
            <person name="Chicoki N."/>
            <person name="Fauchery L."/>
            <person name="Kohler A."/>
            <person name="Kuo A."/>
            <person name="Labutti K."/>
            <person name="Pangilinan J."/>
            <person name="Lipzen A."/>
            <person name="Riley R."/>
            <person name="Andreopoulos W."/>
            <person name="He G."/>
            <person name="Johnson J."/>
            <person name="Barry K.W."/>
            <person name="Grigoriev I.V."/>
            <person name="Nagy L."/>
            <person name="Hibbett D."/>
            <person name="Henrissat B."/>
            <person name="Matheny P.B."/>
            <person name="Labbe J."/>
            <person name="Martin F."/>
        </authorList>
    </citation>
    <scope>NUCLEOTIDE SEQUENCE</scope>
    <source>
        <strain evidence="1">HHB10654</strain>
    </source>
</reference>
<protein>
    <submittedName>
        <fullName evidence="1">Uncharacterized protein</fullName>
    </submittedName>
</protein>
<gene>
    <name evidence="1" type="ORF">BV25DRAFT_1357244</name>
</gene>
<reference evidence="1" key="2">
    <citation type="journal article" date="2022" name="New Phytol.">
        <title>Evolutionary transition to the ectomycorrhizal habit in the genomes of a hyperdiverse lineage of mushroom-forming fungi.</title>
        <authorList>
            <person name="Looney B."/>
            <person name="Miyauchi S."/>
            <person name="Morin E."/>
            <person name="Drula E."/>
            <person name="Courty P.E."/>
            <person name="Kohler A."/>
            <person name="Kuo A."/>
            <person name="LaButti K."/>
            <person name="Pangilinan J."/>
            <person name="Lipzen A."/>
            <person name="Riley R."/>
            <person name="Andreopoulos W."/>
            <person name="He G."/>
            <person name="Johnson J."/>
            <person name="Nolan M."/>
            <person name="Tritt A."/>
            <person name="Barry K.W."/>
            <person name="Grigoriev I.V."/>
            <person name="Nagy L.G."/>
            <person name="Hibbett D."/>
            <person name="Henrissat B."/>
            <person name="Matheny P.B."/>
            <person name="Labbe J."/>
            <person name="Martin F.M."/>
        </authorList>
    </citation>
    <scope>NUCLEOTIDE SEQUENCE</scope>
    <source>
        <strain evidence="1">HHB10654</strain>
    </source>
</reference>
<proteinExistence type="predicted"/>
<accession>A0ACB8SP26</accession>
<evidence type="ECO:0000313" key="2">
    <source>
        <dbReference type="Proteomes" id="UP000814140"/>
    </source>
</evidence>
<organism evidence="1 2">
    <name type="scientific">Artomyces pyxidatus</name>
    <dbReference type="NCBI Taxonomy" id="48021"/>
    <lineage>
        <taxon>Eukaryota</taxon>
        <taxon>Fungi</taxon>
        <taxon>Dikarya</taxon>
        <taxon>Basidiomycota</taxon>
        <taxon>Agaricomycotina</taxon>
        <taxon>Agaricomycetes</taxon>
        <taxon>Russulales</taxon>
        <taxon>Auriscalpiaceae</taxon>
        <taxon>Artomyces</taxon>
    </lineage>
</organism>